<keyword evidence="1" id="KW-0378">Hydrolase</keyword>
<dbReference type="KEGG" id="drm:Dred_2449"/>
<dbReference type="Proteomes" id="UP000001556">
    <property type="component" value="Chromosome"/>
</dbReference>
<dbReference type="STRING" id="349161.Dred_2449"/>
<reference evidence="1 2" key="1">
    <citation type="submission" date="2007-03" db="EMBL/GenBank/DDBJ databases">
        <title>Complete sequence of Desulfotomaculum reducens MI-1.</title>
        <authorList>
            <consortium name="US DOE Joint Genome Institute"/>
            <person name="Copeland A."/>
            <person name="Lucas S."/>
            <person name="Lapidus A."/>
            <person name="Barry K."/>
            <person name="Detter J.C."/>
            <person name="Glavina del Rio T."/>
            <person name="Hammon N."/>
            <person name="Israni S."/>
            <person name="Dalin E."/>
            <person name="Tice H."/>
            <person name="Pitluck S."/>
            <person name="Sims D."/>
            <person name="Brettin T."/>
            <person name="Bruce D."/>
            <person name="Han C."/>
            <person name="Tapia R."/>
            <person name="Schmutz J."/>
            <person name="Larimer F."/>
            <person name="Land M."/>
            <person name="Hauser L."/>
            <person name="Kyrpides N."/>
            <person name="Kim E."/>
            <person name="Tebo B.M."/>
            <person name="Richardson P."/>
        </authorList>
    </citation>
    <scope>NUCLEOTIDE SEQUENCE [LARGE SCALE GENOMIC DNA]</scope>
    <source>
        <strain evidence="1 2">MI-1</strain>
    </source>
</reference>
<dbReference type="Gene3D" id="3.40.50.1000">
    <property type="entry name" value="HAD superfamily/HAD-like"/>
    <property type="match status" value="1"/>
</dbReference>
<dbReference type="PANTHER" id="PTHR43434:SF1">
    <property type="entry name" value="PHOSPHOGLYCOLATE PHOSPHATASE"/>
    <property type="match status" value="1"/>
</dbReference>
<organism evidence="1 2">
    <name type="scientific">Desulforamulus reducens (strain ATCC BAA-1160 / DSM 100696 / MI-1)</name>
    <name type="common">Desulfotomaculum reducens</name>
    <dbReference type="NCBI Taxonomy" id="349161"/>
    <lineage>
        <taxon>Bacteria</taxon>
        <taxon>Bacillati</taxon>
        <taxon>Bacillota</taxon>
        <taxon>Clostridia</taxon>
        <taxon>Eubacteriales</taxon>
        <taxon>Peptococcaceae</taxon>
        <taxon>Desulforamulus</taxon>
    </lineage>
</organism>
<dbReference type="eggNOG" id="COG0546">
    <property type="taxonomic scope" value="Bacteria"/>
</dbReference>
<name>A4J7A6_DESRM</name>
<accession>A4J7A6</accession>
<dbReference type="SFLD" id="SFLDS00003">
    <property type="entry name" value="Haloacid_Dehalogenase"/>
    <property type="match status" value="1"/>
</dbReference>
<dbReference type="GO" id="GO:0006281">
    <property type="term" value="P:DNA repair"/>
    <property type="evidence" value="ECO:0007669"/>
    <property type="project" value="TreeGrafter"/>
</dbReference>
<dbReference type="SFLD" id="SFLDG01129">
    <property type="entry name" value="C1.5:_HAD__Beta-PGM__Phosphata"/>
    <property type="match status" value="1"/>
</dbReference>
<dbReference type="EMBL" id="CP000612">
    <property type="protein sequence ID" value="ABO50959.1"/>
    <property type="molecule type" value="Genomic_DNA"/>
</dbReference>
<proteinExistence type="predicted"/>
<dbReference type="AlphaFoldDB" id="A4J7A6"/>
<dbReference type="InterPro" id="IPR023198">
    <property type="entry name" value="PGP-like_dom2"/>
</dbReference>
<dbReference type="Pfam" id="PF13419">
    <property type="entry name" value="HAD_2"/>
    <property type="match status" value="1"/>
</dbReference>
<dbReference type="SUPFAM" id="SSF56784">
    <property type="entry name" value="HAD-like"/>
    <property type="match status" value="1"/>
</dbReference>
<protein>
    <submittedName>
        <fullName evidence="1">HAD-superfamily hydrolase, subfamily IA, variant 3</fullName>
        <ecNumber evidence="1">3.1.3.18</ecNumber>
    </submittedName>
</protein>
<keyword evidence="2" id="KW-1185">Reference proteome</keyword>
<dbReference type="NCBIfam" id="TIGR01509">
    <property type="entry name" value="HAD-SF-IA-v3"/>
    <property type="match status" value="1"/>
</dbReference>
<evidence type="ECO:0000313" key="2">
    <source>
        <dbReference type="Proteomes" id="UP000001556"/>
    </source>
</evidence>
<dbReference type="PANTHER" id="PTHR43434">
    <property type="entry name" value="PHOSPHOGLYCOLATE PHOSPHATASE"/>
    <property type="match status" value="1"/>
</dbReference>
<dbReference type="RefSeq" id="WP_011878757.1">
    <property type="nucleotide sequence ID" value="NC_009253.1"/>
</dbReference>
<sequence length="217" mass="24542">MIKTILFDLDGTLLDSLPLIKRTYKRVFQEMNIPWANGEVMKCIGLPLVDIGKKFAGEERHAEFFSLYQQHYAIEHDAMTKAYPGTMEMLEDLHQRSLRLGVVTSKSRRVALRSTGFLGIDRYMDVLIGVEDVDRHKPQPDPIFKALEQMQVPAEGAAYIGDSPFDIMSAKAAGVTSIGVSWGMAEGDELLRFEPDYLLNQWSDLLLVLENDTELMD</sequence>
<dbReference type="InterPro" id="IPR050155">
    <property type="entry name" value="HAD-like_hydrolase_sf"/>
</dbReference>
<dbReference type="SFLD" id="SFLDG01135">
    <property type="entry name" value="C1.5.6:_HAD__Beta-PGM__Phospha"/>
    <property type="match status" value="1"/>
</dbReference>
<dbReference type="InterPro" id="IPR041492">
    <property type="entry name" value="HAD_2"/>
</dbReference>
<dbReference type="Gene3D" id="1.10.150.240">
    <property type="entry name" value="Putative phosphatase, domain 2"/>
    <property type="match status" value="1"/>
</dbReference>
<gene>
    <name evidence="1" type="ordered locus">Dred_2449</name>
</gene>
<dbReference type="NCBIfam" id="TIGR01549">
    <property type="entry name" value="HAD-SF-IA-v1"/>
    <property type="match status" value="1"/>
</dbReference>
<dbReference type="HOGENOM" id="CLU_045011_19_3_9"/>
<dbReference type="InterPro" id="IPR006439">
    <property type="entry name" value="HAD-SF_hydro_IA"/>
</dbReference>
<dbReference type="FunFam" id="3.40.50.1000:FF:000022">
    <property type="entry name" value="Phosphoglycolate phosphatase"/>
    <property type="match status" value="1"/>
</dbReference>
<dbReference type="PRINTS" id="PR00413">
    <property type="entry name" value="HADHALOGNASE"/>
</dbReference>
<dbReference type="InterPro" id="IPR036412">
    <property type="entry name" value="HAD-like_sf"/>
</dbReference>
<dbReference type="EC" id="3.1.3.18" evidence="1"/>
<dbReference type="InterPro" id="IPR023214">
    <property type="entry name" value="HAD_sf"/>
</dbReference>
<evidence type="ECO:0000313" key="1">
    <source>
        <dbReference type="EMBL" id="ABO50959.1"/>
    </source>
</evidence>
<dbReference type="GO" id="GO:0008967">
    <property type="term" value="F:phosphoglycolate phosphatase activity"/>
    <property type="evidence" value="ECO:0007669"/>
    <property type="project" value="UniProtKB-EC"/>
</dbReference>
<dbReference type="OrthoDB" id="9792518at2"/>